<evidence type="ECO:0000256" key="1">
    <source>
        <dbReference type="SAM" id="MobiDB-lite"/>
    </source>
</evidence>
<dbReference type="RefSeq" id="WP_332287516.1">
    <property type="nucleotide sequence ID" value="NZ_JAZIBG010000008.1"/>
</dbReference>
<organism evidence="3 4">
    <name type="scientific">Aquincola agrisoli</name>
    <dbReference type="NCBI Taxonomy" id="3119538"/>
    <lineage>
        <taxon>Bacteria</taxon>
        <taxon>Pseudomonadati</taxon>
        <taxon>Pseudomonadota</taxon>
        <taxon>Betaproteobacteria</taxon>
        <taxon>Burkholderiales</taxon>
        <taxon>Sphaerotilaceae</taxon>
        <taxon>Aquincola</taxon>
    </lineage>
</organism>
<protein>
    <submittedName>
        <fullName evidence="3">Pseudouridine synthase</fullName>
    </submittedName>
</protein>
<dbReference type="Pfam" id="PF00849">
    <property type="entry name" value="PseudoU_synth_2"/>
    <property type="match status" value="1"/>
</dbReference>
<reference evidence="3 4" key="1">
    <citation type="submission" date="2024-02" db="EMBL/GenBank/DDBJ databases">
        <title>Genome sequence of Aquincola sp. MAHUQ-54.</title>
        <authorList>
            <person name="Huq M.A."/>
        </authorList>
    </citation>
    <scope>NUCLEOTIDE SEQUENCE [LARGE SCALE GENOMIC DNA]</scope>
    <source>
        <strain evidence="3 4">MAHUQ-54</strain>
    </source>
</reference>
<evidence type="ECO:0000259" key="2">
    <source>
        <dbReference type="Pfam" id="PF00849"/>
    </source>
</evidence>
<dbReference type="InterPro" id="IPR006145">
    <property type="entry name" value="PsdUridine_synth_RsuA/RluA"/>
</dbReference>
<dbReference type="Gene3D" id="3.30.2350.10">
    <property type="entry name" value="Pseudouridine synthase"/>
    <property type="match status" value="1"/>
</dbReference>
<comment type="caution">
    <text evidence="3">The sequence shown here is derived from an EMBL/GenBank/DDBJ whole genome shotgun (WGS) entry which is preliminary data.</text>
</comment>
<accession>A0AAW9Q562</accession>
<dbReference type="SUPFAM" id="SSF55120">
    <property type="entry name" value="Pseudouridine synthase"/>
    <property type="match status" value="1"/>
</dbReference>
<gene>
    <name evidence="3" type="ORF">V4F39_01780</name>
</gene>
<sequence>MSRPRPDWTPPARDGVSPSRVAVGNGPWPDVAAFLAARLPAVDDWPARLARGDVLDLHGQPVPAHAPCRPGAVFWYWRSLPPEPRVPFEVEVLHQDEHLVVADKPHFLPVTPGGRYLQETVLVRLKRQLGIDTLVPMHRLDLETAGVLLFTVQPATRHAYQSLLRERQVHKVYEAVAPWRADLALPFTASSRLQERPGEAFMQMAVVDGEPNAHTRIELIERLGVPPGEPQAGERAHYRLTPLTGRKHQLRAQLNALGLPIVGDRIYPVLWPMPAPGTPPDHARPLQLLAREMAFADPLSGLPRRFVSRRRLAMARQALPPG</sequence>
<dbReference type="Proteomes" id="UP001336250">
    <property type="component" value="Unassembled WGS sequence"/>
</dbReference>
<proteinExistence type="predicted"/>
<name>A0AAW9Q562_9BURK</name>
<dbReference type="GO" id="GO:0009982">
    <property type="term" value="F:pseudouridine synthase activity"/>
    <property type="evidence" value="ECO:0007669"/>
    <property type="project" value="InterPro"/>
</dbReference>
<dbReference type="GO" id="GO:0000455">
    <property type="term" value="P:enzyme-directed rRNA pseudouridine synthesis"/>
    <property type="evidence" value="ECO:0007669"/>
    <property type="project" value="TreeGrafter"/>
</dbReference>
<dbReference type="AlphaFoldDB" id="A0AAW9Q562"/>
<evidence type="ECO:0000313" key="3">
    <source>
        <dbReference type="EMBL" id="MEF7612621.1"/>
    </source>
</evidence>
<dbReference type="InterPro" id="IPR050188">
    <property type="entry name" value="RluA_PseudoU_synthase"/>
</dbReference>
<dbReference type="InterPro" id="IPR020103">
    <property type="entry name" value="PsdUridine_synth_cat_dom_sf"/>
</dbReference>
<dbReference type="GO" id="GO:0140098">
    <property type="term" value="F:catalytic activity, acting on RNA"/>
    <property type="evidence" value="ECO:0007669"/>
    <property type="project" value="UniProtKB-ARBA"/>
</dbReference>
<keyword evidence="4" id="KW-1185">Reference proteome</keyword>
<dbReference type="EMBL" id="JAZIBG010000008">
    <property type="protein sequence ID" value="MEF7612621.1"/>
    <property type="molecule type" value="Genomic_DNA"/>
</dbReference>
<evidence type="ECO:0000313" key="4">
    <source>
        <dbReference type="Proteomes" id="UP001336250"/>
    </source>
</evidence>
<dbReference type="GO" id="GO:0003723">
    <property type="term" value="F:RNA binding"/>
    <property type="evidence" value="ECO:0007669"/>
    <property type="project" value="InterPro"/>
</dbReference>
<feature type="region of interest" description="Disordered" evidence="1">
    <location>
        <begin position="1"/>
        <end position="22"/>
    </location>
</feature>
<dbReference type="PANTHER" id="PTHR21600:SF84">
    <property type="entry name" value="PSEUDOURIDINE SYNTHASE RSUA_RLUA-LIKE DOMAIN-CONTAINING PROTEIN"/>
    <property type="match status" value="1"/>
</dbReference>
<feature type="domain" description="Pseudouridine synthase RsuA/RluA-like" evidence="2">
    <location>
        <begin position="98"/>
        <end position="256"/>
    </location>
</feature>
<dbReference type="PANTHER" id="PTHR21600">
    <property type="entry name" value="MITOCHONDRIAL RNA PSEUDOURIDINE SYNTHASE"/>
    <property type="match status" value="1"/>
</dbReference>